<dbReference type="SUPFAM" id="SSF53335">
    <property type="entry name" value="S-adenosyl-L-methionine-dependent methyltransferases"/>
    <property type="match status" value="2"/>
</dbReference>
<accession>A0A7W2AJZ4</accession>
<gene>
    <name evidence="7" type="ORF">H1164_16225</name>
</gene>
<dbReference type="GO" id="GO:0003677">
    <property type="term" value="F:DNA binding"/>
    <property type="evidence" value="ECO:0007669"/>
    <property type="project" value="InterPro"/>
</dbReference>
<dbReference type="RefSeq" id="WP_033099140.1">
    <property type="nucleotide sequence ID" value="NZ_JACEIP010000038.1"/>
</dbReference>
<evidence type="ECO:0000256" key="1">
    <source>
        <dbReference type="ARBA" id="ARBA00022603"/>
    </source>
</evidence>
<dbReference type="InterPro" id="IPR009537">
    <property type="entry name" value="DUF1156"/>
</dbReference>
<dbReference type="InterPro" id="IPR002295">
    <property type="entry name" value="N4/N6-MTase_EcoPI_Mod-like"/>
</dbReference>
<evidence type="ECO:0000256" key="2">
    <source>
        <dbReference type="ARBA" id="ARBA00022679"/>
    </source>
</evidence>
<dbReference type="InterPro" id="IPR002941">
    <property type="entry name" value="DNA_methylase_N4/N6"/>
</dbReference>
<dbReference type="PRINTS" id="PR00506">
    <property type="entry name" value="D21N6MTFRASE"/>
</dbReference>
<evidence type="ECO:0000313" key="7">
    <source>
        <dbReference type="EMBL" id="MBA4544393.1"/>
    </source>
</evidence>
<feature type="domain" description="DNA methylase N-4/N-6" evidence="5">
    <location>
        <begin position="675"/>
        <end position="797"/>
    </location>
</feature>
<comment type="caution">
    <text evidence="7">The sequence shown here is derived from an EMBL/GenBank/DDBJ whole genome shotgun (WGS) entry which is preliminary data.</text>
</comment>
<feature type="domain" description="DUF1156" evidence="6">
    <location>
        <begin position="18"/>
        <end position="67"/>
    </location>
</feature>
<keyword evidence="2" id="KW-0808">Transferase</keyword>
<dbReference type="AlphaFoldDB" id="A0A7W2AJZ4"/>
<dbReference type="Pfam" id="PF01555">
    <property type="entry name" value="N6_N4_Mtase"/>
    <property type="match status" value="1"/>
</dbReference>
<dbReference type="EMBL" id="JACEIP010000038">
    <property type="protein sequence ID" value="MBA4544393.1"/>
    <property type="molecule type" value="Genomic_DNA"/>
</dbReference>
<evidence type="ECO:0000256" key="4">
    <source>
        <dbReference type="ARBA" id="ARBA00022747"/>
    </source>
</evidence>
<evidence type="ECO:0000259" key="5">
    <source>
        <dbReference type="Pfam" id="PF01555"/>
    </source>
</evidence>
<protein>
    <submittedName>
        <fullName evidence="7">DUF1156 domain-containing protein</fullName>
    </submittedName>
</protein>
<organism evidence="7 8">
    <name type="scientific">Thermoactinomyces daqus</name>
    <dbReference type="NCBI Taxonomy" id="1329516"/>
    <lineage>
        <taxon>Bacteria</taxon>
        <taxon>Bacillati</taxon>
        <taxon>Bacillota</taxon>
        <taxon>Bacilli</taxon>
        <taxon>Bacillales</taxon>
        <taxon>Thermoactinomycetaceae</taxon>
        <taxon>Thermoactinomyces</taxon>
    </lineage>
</organism>
<keyword evidence="3" id="KW-0949">S-adenosyl-L-methionine</keyword>
<evidence type="ECO:0000259" key="6">
    <source>
        <dbReference type="Pfam" id="PF06634"/>
    </source>
</evidence>
<dbReference type="InterPro" id="IPR029063">
    <property type="entry name" value="SAM-dependent_MTases_sf"/>
</dbReference>
<dbReference type="Pfam" id="PF06634">
    <property type="entry name" value="DUF1156"/>
    <property type="match status" value="1"/>
</dbReference>
<evidence type="ECO:0000313" key="8">
    <source>
        <dbReference type="Proteomes" id="UP000530514"/>
    </source>
</evidence>
<dbReference type="Proteomes" id="UP000530514">
    <property type="component" value="Unassembled WGS sequence"/>
</dbReference>
<dbReference type="GO" id="GO:0032259">
    <property type="term" value="P:methylation"/>
    <property type="evidence" value="ECO:0007669"/>
    <property type="project" value="UniProtKB-KW"/>
</dbReference>
<name>A0A7W2AJZ4_9BACL</name>
<sequence length="1082" mass="122605">MTTQNQTRAEVRFIEAGFPCHQVGAETQRERGASSALPPLYFLHVWWARRPLTPSRAAILGSLLPAGTNPDWFLRQLGIEKVQAIVNGVPWTLTKKLKERVKSDESGEWLLVDDVISRAYRNEKERREKNLKIIEQLCQKDLGLKQHPVIVRWQEESVPLSGLLPEKGMKIPVQRVAADPANVNERIEFAKSDRVMNILGNSIKLDEEDLYGYSRAYGHHPTLIERQFTVFDPTAGGGSIPFEALRLGYKVIANDLNPVATVIQYATLDYPVRFGTGLLDDLKKWGNKLITTVEQKLKKVTPFSPLPESERKQLREHCKSFPDLISEFDGLEKDQVGLLFCRQVTCPHCEGEAPLLNTSWLSKEGEKWAVRIVTDGKKKGGTVKFEPYRLQGKKGPNGEDPDFATVNKGVGLCIHCRQAIPSEEIKAQARGESPWGTWKDRLYCVVAVRYQPKLDKHGQPERYKSGTKAGEIKTEKITFFRAPNEQDLKALEEARLQLEQSWEAWDQDGLIPTEKIPQGHKTMEPLRAGMNRWCDMFTPRQLLGQLTLVEELNRLKPQILKELGQEKGKAVVTYLQFVIDKLLDYNSKQTRWISQRRQLSGTFGRHDYSLKWTFGEMIYTGPYSGPAWALSQVLDAYRGIAELVAPLHEKLQGAAPPVTILHGTAAHTGVPARSVDLICVDPPYYNNVQYAELSDYFYVWQKRTLSDLYPDLFERRLTNKTDEAVANPARDGSNENAAQRYEELMGEIFFECRRVLKDDGILTIMFTHKTQEAWEALTRSLIEQGWTITSSMPVESEFANSQHIMNNAAAASSIFLTCRKREQDNQMPTTWTGFGGTGVAQRIRTAVREGLKEFELLKLNPVDEMVACYGRALQVLSEHWPVLDGDELVTPIRAMNEASTVVAEHQISRLTRGRLKVEDLNPEAAMSLTLYGIFGLNEFPYDEALNLSRSLNIALEMRPAGYSVQNRMVGINDASRGRSIRGTDAEDRGFHAPLVRKGSKLRLVKPEERHPKRLANPQTEWDLLHGLILAYREGDVPVARAYLAQHAKEKGQTVLDLLAVWTAEMTEEELRREGEEILFGLR</sequence>
<keyword evidence="4" id="KW-0680">Restriction system</keyword>
<dbReference type="GO" id="GO:0008170">
    <property type="term" value="F:N-methyltransferase activity"/>
    <property type="evidence" value="ECO:0007669"/>
    <property type="project" value="InterPro"/>
</dbReference>
<evidence type="ECO:0000256" key="3">
    <source>
        <dbReference type="ARBA" id="ARBA00022691"/>
    </source>
</evidence>
<dbReference type="Gene3D" id="3.40.50.150">
    <property type="entry name" value="Vaccinia Virus protein VP39"/>
    <property type="match status" value="1"/>
</dbReference>
<dbReference type="GO" id="GO:0009307">
    <property type="term" value="P:DNA restriction-modification system"/>
    <property type="evidence" value="ECO:0007669"/>
    <property type="project" value="UniProtKB-KW"/>
</dbReference>
<keyword evidence="8" id="KW-1185">Reference proteome</keyword>
<proteinExistence type="predicted"/>
<keyword evidence="1" id="KW-0489">Methyltransferase</keyword>
<reference evidence="7 8" key="1">
    <citation type="submission" date="2020-07" db="EMBL/GenBank/DDBJ databases">
        <authorList>
            <person name="Feng H."/>
        </authorList>
    </citation>
    <scope>NUCLEOTIDE SEQUENCE [LARGE SCALE GENOMIC DNA]</scope>
    <source>
        <strain evidence="8">s-11</strain>
    </source>
</reference>
<dbReference type="OrthoDB" id="9800801at2"/>